<reference evidence="1" key="1">
    <citation type="journal article" date="2010" name="Science">
        <title>Plasticity of animal genome architecture unmasked by rapid evolution of a pelagic tunicate.</title>
        <authorList>
            <person name="Denoeud F."/>
            <person name="Henriet S."/>
            <person name="Mungpakdee S."/>
            <person name="Aury J.M."/>
            <person name="Da Silva C."/>
            <person name="Brinkmann H."/>
            <person name="Mikhaleva J."/>
            <person name="Olsen L.C."/>
            <person name="Jubin C."/>
            <person name="Canestro C."/>
            <person name="Bouquet J.M."/>
            <person name="Danks G."/>
            <person name="Poulain J."/>
            <person name="Campsteijn C."/>
            <person name="Adamski M."/>
            <person name="Cross I."/>
            <person name="Yadetie F."/>
            <person name="Muffato M."/>
            <person name="Louis A."/>
            <person name="Butcher S."/>
            <person name="Tsagkogeorga G."/>
            <person name="Konrad A."/>
            <person name="Singh S."/>
            <person name="Jensen M.F."/>
            <person name="Cong E.H."/>
            <person name="Eikeseth-Otteraa H."/>
            <person name="Noel B."/>
            <person name="Anthouard V."/>
            <person name="Porcel B.M."/>
            <person name="Kachouri-Lafond R."/>
            <person name="Nishino A."/>
            <person name="Ugolini M."/>
            <person name="Chourrout P."/>
            <person name="Nishida H."/>
            <person name="Aasland R."/>
            <person name="Huzurbazar S."/>
            <person name="Westhof E."/>
            <person name="Delsuc F."/>
            <person name="Lehrach H."/>
            <person name="Reinhardt R."/>
            <person name="Weissenbach J."/>
            <person name="Roy S.W."/>
            <person name="Artiguenave F."/>
            <person name="Postlethwait J.H."/>
            <person name="Manak J.R."/>
            <person name="Thompson E.M."/>
            <person name="Jaillon O."/>
            <person name="Du Pasquier L."/>
            <person name="Boudinot P."/>
            <person name="Liberles D.A."/>
            <person name="Volff J.N."/>
            <person name="Philippe H."/>
            <person name="Lenhard B."/>
            <person name="Roest Crollius H."/>
            <person name="Wincker P."/>
            <person name="Chourrout D."/>
        </authorList>
    </citation>
    <scope>NUCLEOTIDE SEQUENCE [LARGE SCALE GENOMIC DNA]</scope>
</reference>
<evidence type="ECO:0000313" key="2">
    <source>
        <dbReference type="Proteomes" id="UP000001307"/>
    </source>
</evidence>
<sequence length="15" mass="1855">MLEIPEHFLWISPRS</sequence>
<dbReference type="EMBL" id="FN653024">
    <property type="protein sequence ID" value="CBY23772.1"/>
    <property type="molecule type" value="Genomic_DNA"/>
</dbReference>
<name>E4X3Y4_OIKDI</name>
<gene>
    <name evidence="1" type="ORF">GSOID_T00001094001</name>
</gene>
<evidence type="ECO:0000313" key="1">
    <source>
        <dbReference type="EMBL" id="CBY23772.1"/>
    </source>
</evidence>
<proteinExistence type="predicted"/>
<accession>E4X3Y4</accession>
<dbReference type="Proteomes" id="UP000001307">
    <property type="component" value="Unassembled WGS sequence"/>
</dbReference>
<dbReference type="InParanoid" id="E4X3Y4"/>
<keyword evidence="2" id="KW-1185">Reference proteome</keyword>
<organism evidence="1">
    <name type="scientific">Oikopleura dioica</name>
    <name type="common">Tunicate</name>
    <dbReference type="NCBI Taxonomy" id="34765"/>
    <lineage>
        <taxon>Eukaryota</taxon>
        <taxon>Metazoa</taxon>
        <taxon>Chordata</taxon>
        <taxon>Tunicata</taxon>
        <taxon>Appendicularia</taxon>
        <taxon>Copelata</taxon>
        <taxon>Oikopleuridae</taxon>
        <taxon>Oikopleura</taxon>
    </lineage>
</organism>
<protein>
    <submittedName>
        <fullName evidence="1">Uncharacterized protein</fullName>
    </submittedName>
</protein>